<dbReference type="AlphaFoldDB" id="A0A1H2XVW0"/>
<organism evidence="2 3">
    <name type="scientific">Lutibacter oricola</name>
    <dbReference type="NCBI Taxonomy" id="762486"/>
    <lineage>
        <taxon>Bacteria</taxon>
        <taxon>Pseudomonadati</taxon>
        <taxon>Bacteroidota</taxon>
        <taxon>Flavobacteriia</taxon>
        <taxon>Flavobacteriales</taxon>
        <taxon>Flavobacteriaceae</taxon>
        <taxon>Lutibacter</taxon>
    </lineage>
</organism>
<feature type="chain" id="PRO_5011615854" description="Tetratricopeptide repeat-containing protein" evidence="1">
    <location>
        <begin position="19"/>
        <end position="225"/>
    </location>
</feature>
<dbReference type="EMBL" id="FNNJ01000002">
    <property type="protein sequence ID" value="SDW97006.1"/>
    <property type="molecule type" value="Genomic_DNA"/>
</dbReference>
<dbReference type="SUPFAM" id="SSF48452">
    <property type="entry name" value="TPR-like"/>
    <property type="match status" value="1"/>
</dbReference>
<protein>
    <recommendedName>
        <fullName evidence="4">Tetratricopeptide repeat-containing protein</fullName>
    </recommendedName>
</protein>
<feature type="signal peptide" evidence="1">
    <location>
        <begin position="1"/>
        <end position="18"/>
    </location>
</feature>
<evidence type="ECO:0008006" key="4">
    <source>
        <dbReference type="Google" id="ProtNLM"/>
    </source>
</evidence>
<proteinExistence type="predicted"/>
<evidence type="ECO:0000256" key="1">
    <source>
        <dbReference type="SAM" id="SignalP"/>
    </source>
</evidence>
<dbReference type="OrthoDB" id="1431564at2"/>
<dbReference type="RefSeq" id="WP_090121834.1">
    <property type="nucleotide sequence ID" value="NZ_FNNJ01000002.1"/>
</dbReference>
<gene>
    <name evidence="2" type="ORF">SAMN05444411_102570</name>
</gene>
<keyword evidence="1" id="KW-0732">Signal</keyword>
<dbReference type="InterPro" id="IPR011990">
    <property type="entry name" value="TPR-like_helical_dom_sf"/>
</dbReference>
<reference evidence="3" key="1">
    <citation type="submission" date="2016-10" db="EMBL/GenBank/DDBJ databases">
        <authorList>
            <person name="Varghese N."/>
            <person name="Submissions S."/>
        </authorList>
    </citation>
    <scope>NUCLEOTIDE SEQUENCE [LARGE SCALE GENOMIC DNA]</scope>
    <source>
        <strain evidence="3">DSM 24956</strain>
    </source>
</reference>
<dbReference type="Proteomes" id="UP000199595">
    <property type="component" value="Unassembled WGS sequence"/>
</dbReference>
<evidence type="ECO:0000313" key="3">
    <source>
        <dbReference type="Proteomes" id="UP000199595"/>
    </source>
</evidence>
<dbReference type="STRING" id="762486.SAMN05444411_102570"/>
<keyword evidence="3" id="KW-1185">Reference proteome</keyword>
<accession>A0A1H2XVW0</accession>
<sequence length="225" mass="25202">MKQLIYIFTFLITVTAIAQTTTNIEVEKQKLKQALAYNDKAVAASAMYSIIALEGETSTYKDSLAYMYFNNRNYVSCFLVSNDILKTKKGDKNFLEMSAVSLEQMGALEKSIEIYTDLLSTSNNNYHAYKIAGLQLALNKFDEAFAMVRKADGLPDTGKITVNFQVNKNYTQNVNLKAAIAYLQGIVEMNLKKNTEAKASFERAVTLFPEFVLAKSKLTTLNAEK</sequence>
<name>A0A1H2XVW0_9FLAO</name>
<dbReference type="Gene3D" id="1.25.40.10">
    <property type="entry name" value="Tetratricopeptide repeat domain"/>
    <property type="match status" value="1"/>
</dbReference>
<evidence type="ECO:0000313" key="2">
    <source>
        <dbReference type="EMBL" id="SDW97006.1"/>
    </source>
</evidence>